<gene>
    <name evidence="2" type="ORF">MONBRDRAFT_30338</name>
</gene>
<proteinExistence type="predicted"/>
<name>A9VDP4_MONBE</name>
<feature type="transmembrane region" description="Helical" evidence="1">
    <location>
        <begin position="61"/>
        <end position="85"/>
    </location>
</feature>
<dbReference type="Proteomes" id="UP000001357">
    <property type="component" value="Unassembled WGS sequence"/>
</dbReference>
<dbReference type="GeneID" id="5896103"/>
<dbReference type="AlphaFoldDB" id="A9VDP4"/>
<accession>A9VDP4</accession>
<dbReference type="EMBL" id="CH991589">
    <property type="protein sequence ID" value="EDQ84338.1"/>
    <property type="molecule type" value="Genomic_DNA"/>
</dbReference>
<dbReference type="RefSeq" id="XP_001750834.1">
    <property type="nucleotide sequence ID" value="XM_001750782.1"/>
</dbReference>
<keyword evidence="1" id="KW-1133">Transmembrane helix</keyword>
<feature type="non-terminal residue" evidence="2">
    <location>
        <position position="1"/>
    </location>
</feature>
<evidence type="ECO:0000313" key="3">
    <source>
        <dbReference type="Proteomes" id="UP000001357"/>
    </source>
</evidence>
<dbReference type="InParanoid" id="A9VDP4"/>
<evidence type="ECO:0000256" key="1">
    <source>
        <dbReference type="SAM" id="Phobius"/>
    </source>
</evidence>
<keyword evidence="3" id="KW-1185">Reference proteome</keyword>
<keyword evidence="1" id="KW-0812">Transmembrane</keyword>
<dbReference type="KEGG" id="mbr:MONBRDRAFT_30338"/>
<keyword evidence="1" id="KW-0472">Membrane</keyword>
<reference evidence="2 3" key="1">
    <citation type="journal article" date="2008" name="Nature">
        <title>The genome of the choanoflagellate Monosiga brevicollis and the origin of metazoans.</title>
        <authorList>
            <consortium name="JGI Sequencing"/>
            <person name="King N."/>
            <person name="Westbrook M.J."/>
            <person name="Young S.L."/>
            <person name="Kuo A."/>
            <person name="Abedin M."/>
            <person name="Chapman J."/>
            <person name="Fairclough S."/>
            <person name="Hellsten U."/>
            <person name="Isogai Y."/>
            <person name="Letunic I."/>
            <person name="Marr M."/>
            <person name="Pincus D."/>
            <person name="Putnam N."/>
            <person name="Rokas A."/>
            <person name="Wright K.J."/>
            <person name="Zuzow R."/>
            <person name="Dirks W."/>
            <person name="Good M."/>
            <person name="Goodstein D."/>
            <person name="Lemons D."/>
            <person name="Li W."/>
            <person name="Lyons J.B."/>
            <person name="Morris A."/>
            <person name="Nichols S."/>
            <person name="Richter D.J."/>
            <person name="Salamov A."/>
            <person name="Bork P."/>
            <person name="Lim W.A."/>
            <person name="Manning G."/>
            <person name="Miller W.T."/>
            <person name="McGinnis W."/>
            <person name="Shapiro H."/>
            <person name="Tjian R."/>
            <person name="Grigoriev I.V."/>
            <person name="Rokhsar D."/>
        </authorList>
    </citation>
    <scope>NUCLEOTIDE SEQUENCE [LARGE SCALE GENOMIC DNA]</scope>
    <source>
        <strain evidence="3">MX1 / ATCC 50154</strain>
    </source>
</reference>
<evidence type="ECO:0000313" key="2">
    <source>
        <dbReference type="EMBL" id="EDQ84338.1"/>
    </source>
</evidence>
<organism evidence="2 3">
    <name type="scientific">Monosiga brevicollis</name>
    <name type="common">Choanoflagellate</name>
    <dbReference type="NCBI Taxonomy" id="81824"/>
    <lineage>
        <taxon>Eukaryota</taxon>
        <taxon>Choanoflagellata</taxon>
        <taxon>Craspedida</taxon>
        <taxon>Salpingoecidae</taxon>
        <taxon>Monosiga</taxon>
    </lineage>
</organism>
<protein>
    <submittedName>
        <fullName evidence="2">Uncharacterized protein</fullName>
    </submittedName>
</protein>
<sequence>QTNSFNTHTHSLSLSLSHFLGEMLTQKLKKASSVMNDVTPIEVAVAEVEQLRLWLVAGTGLVLVLFGSIMTWIRVALALTALYYLRPLPGELSQARVKSDVTDLTMQHQETTMPMLQGRSFFRRALRVVARGLVSAGFSISSLKLHFVDCFIFHPCRTPICSSKSSDQEPVANSVSKQARESAKLSRSLPLSIQQSKKYVALPPRTARLSKDCIGTSSAAASFRVFRSGQEVPVSKRNCLLCTFNGHVCLAQLCPDVNDDCVV</sequence>